<protein>
    <submittedName>
        <fullName evidence="12">TonB family protein</fullName>
    </submittedName>
</protein>
<keyword evidence="8" id="KW-1133">Transmembrane helix</keyword>
<dbReference type="Proteomes" id="UP000431684">
    <property type="component" value="Unassembled WGS sequence"/>
</dbReference>
<evidence type="ECO:0000256" key="6">
    <source>
        <dbReference type="ARBA" id="ARBA00022692"/>
    </source>
</evidence>
<keyword evidence="6" id="KW-0812">Transmembrane</keyword>
<dbReference type="OrthoDB" id="8724624at2"/>
<evidence type="ECO:0000256" key="8">
    <source>
        <dbReference type="ARBA" id="ARBA00022989"/>
    </source>
</evidence>
<evidence type="ECO:0000259" key="11">
    <source>
        <dbReference type="PROSITE" id="PS52015"/>
    </source>
</evidence>
<dbReference type="SUPFAM" id="SSF74653">
    <property type="entry name" value="TolA/TonB C-terminal domain"/>
    <property type="match status" value="1"/>
</dbReference>
<reference evidence="12 13" key="1">
    <citation type="submission" date="2019-11" db="EMBL/GenBank/DDBJ databases">
        <title>Draft Genome Sequences of Six Type Strains of the Genus Massilia.</title>
        <authorList>
            <person name="Miess H."/>
            <person name="Frediansyah A."/>
            <person name="Goeker M."/>
            <person name="Gross H."/>
        </authorList>
    </citation>
    <scope>NUCLEOTIDE SEQUENCE [LARGE SCALE GENOMIC DNA]</scope>
    <source>
        <strain evidence="12 13">DSM 17513</strain>
    </source>
</reference>
<keyword evidence="10" id="KW-0732">Signal</keyword>
<dbReference type="NCBIfam" id="TIGR01352">
    <property type="entry name" value="tonB_Cterm"/>
    <property type="match status" value="1"/>
</dbReference>
<name>A0A6I3XE00_9BURK</name>
<keyword evidence="3" id="KW-0813">Transport</keyword>
<evidence type="ECO:0000256" key="10">
    <source>
        <dbReference type="SAM" id="SignalP"/>
    </source>
</evidence>
<dbReference type="Gene3D" id="3.30.1150.10">
    <property type="match status" value="1"/>
</dbReference>
<evidence type="ECO:0000256" key="9">
    <source>
        <dbReference type="ARBA" id="ARBA00023136"/>
    </source>
</evidence>
<dbReference type="InterPro" id="IPR051045">
    <property type="entry name" value="TonB-dependent_transducer"/>
</dbReference>
<dbReference type="AlphaFoldDB" id="A0A6I3XE00"/>
<dbReference type="PROSITE" id="PS52015">
    <property type="entry name" value="TONB_CTD"/>
    <property type="match status" value="1"/>
</dbReference>
<keyword evidence="5" id="KW-0997">Cell inner membrane</keyword>
<comment type="caution">
    <text evidence="12">The sequence shown here is derived from an EMBL/GenBank/DDBJ whole genome shotgun (WGS) entry which is preliminary data.</text>
</comment>
<dbReference type="GO" id="GO:0005886">
    <property type="term" value="C:plasma membrane"/>
    <property type="evidence" value="ECO:0007669"/>
    <property type="project" value="UniProtKB-SubCell"/>
</dbReference>
<evidence type="ECO:0000313" key="12">
    <source>
        <dbReference type="EMBL" id="MUI13846.1"/>
    </source>
</evidence>
<keyword evidence="7" id="KW-0653">Protein transport</keyword>
<comment type="similarity">
    <text evidence="2">Belongs to the TonB family.</text>
</comment>
<dbReference type="GO" id="GO:0055085">
    <property type="term" value="P:transmembrane transport"/>
    <property type="evidence" value="ECO:0007669"/>
    <property type="project" value="InterPro"/>
</dbReference>
<accession>A0A6I3XE00</accession>
<dbReference type="Pfam" id="PF03544">
    <property type="entry name" value="TonB_C"/>
    <property type="match status" value="1"/>
</dbReference>
<dbReference type="InterPro" id="IPR037682">
    <property type="entry name" value="TonB_C"/>
</dbReference>
<evidence type="ECO:0000256" key="5">
    <source>
        <dbReference type="ARBA" id="ARBA00022519"/>
    </source>
</evidence>
<comment type="subcellular location">
    <subcellularLocation>
        <location evidence="1">Cell inner membrane</location>
        <topology evidence="1">Single-pass membrane protein</topology>
        <orientation evidence="1">Periplasmic side</orientation>
    </subcellularLocation>
</comment>
<dbReference type="InterPro" id="IPR006260">
    <property type="entry name" value="TonB/TolA_C"/>
</dbReference>
<gene>
    <name evidence="12" type="ORF">GJV26_15490</name>
</gene>
<dbReference type="EMBL" id="WNWM01000002">
    <property type="protein sequence ID" value="MUI13846.1"/>
    <property type="molecule type" value="Genomic_DNA"/>
</dbReference>
<evidence type="ECO:0000256" key="4">
    <source>
        <dbReference type="ARBA" id="ARBA00022475"/>
    </source>
</evidence>
<dbReference type="PANTHER" id="PTHR33446:SF2">
    <property type="entry name" value="PROTEIN TONB"/>
    <property type="match status" value="1"/>
</dbReference>
<feature type="chain" id="PRO_5026180992" evidence="10">
    <location>
        <begin position="23"/>
        <end position="113"/>
    </location>
</feature>
<feature type="signal peptide" evidence="10">
    <location>
        <begin position="1"/>
        <end position="22"/>
    </location>
</feature>
<evidence type="ECO:0000256" key="2">
    <source>
        <dbReference type="ARBA" id="ARBA00006555"/>
    </source>
</evidence>
<evidence type="ECO:0000256" key="1">
    <source>
        <dbReference type="ARBA" id="ARBA00004383"/>
    </source>
</evidence>
<keyword evidence="4" id="KW-1003">Cell membrane</keyword>
<dbReference type="PANTHER" id="PTHR33446">
    <property type="entry name" value="PROTEIN TONB-RELATED"/>
    <property type="match status" value="1"/>
</dbReference>
<organism evidence="12 13">
    <name type="scientific">Pseudoduganella dura</name>
    <dbReference type="NCBI Taxonomy" id="321982"/>
    <lineage>
        <taxon>Bacteria</taxon>
        <taxon>Pseudomonadati</taxon>
        <taxon>Pseudomonadota</taxon>
        <taxon>Betaproteobacteria</taxon>
        <taxon>Burkholderiales</taxon>
        <taxon>Oxalobacteraceae</taxon>
        <taxon>Telluria group</taxon>
        <taxon>Pseudoduganella</taxon>
    </lineage>
</organism>
<keyword evidence="9" id="KW-0472">Membrane</keyword>
<dbReference type="RefSeq" id="WP_155709613.1">
    <property type="nucleotide sequence ID" value="NZ_BMWU01000044.1"/>
</dbReference>
<dbReference type="GO" id="GO:0015031">
    <property type="term" value="P:protein transport"/>
    <property type="evidence" value="ECO:0007669"/>
    <property type="project" value="UniProtKB-KW"/>
</dbReference>
<keyword evidence="13" id="KW-1185">Reference proteome</keyword>
<proteinExistence type="inferred from homology"/>
<evidence type="ECO:0000256" key="3">
    <source>
        <dbReference type="ARBA" id="ARBA00022448"/>
    </source>
</evidence>
<evidence type="ECO:0000313" key="13">
    <source>
        <dbReference type="Proteomes" id="UP000431684"/>
    </source>
</evidence>
<sequence>MSFNKYRLVLAAALLATGAASAVEVPATPDARNCKADYPRAALQNDEEGTVSMSFLVSSGGEVKDAKINKSSGYKSLDKAAVKRLTACKFTPGTKDGAPADTWTRVDYAWQLD</sequence>
<feature type="domain" description="TonB C-terminal" evidence="11">
    <location>
        <begin position="23"/>
        <end position="113"/>
    </location>
</feature>
<evidence type="ECO:0000256" key="7">
    <source>
        <dbReference type="ARBA" id="ARBA00022927"/>
    </source>
</evidence>